<sequence>MSTITIVSVFIITCCSLINRTRTNGDAINENVIISKIDYKNTQSKTDTLWVSQNDTAFFRKIETMIHRPCSKPKAAVLYELINPKDGVYYLIYNDKKQLITEGMYTAKYTYEGITYERGNFYNSKNYNYKKNGVLETTHYQEDGRNSKTEHFDSKKQLTKIRYIDKKSATTTKIEIYKKGQLKETQMYTSLSTYYTVKAN</sequence>
<evidence type="ECO:0008006" key="3">
    <source>
        <dbReference type="Google" id="ProtNLM"/>
    </source>
</evidence>
<reference evidence="1 2" key="1">
    <citation type="submission" date="2023-07" db="EMBL/GenBank/DDBJ databases">
        <title>Sorghum-associated microbial communities from plants grown in Nebraska, USA.</title>
        <authorList>
            <person name="Schachtman D."/>
        </authorList>
    </citation>
    <scope>NUCLEOTIDE SEQUENCE [LARGE SCALE GENOMIC DNA]</scope>
    <source>
        <strain evidence="1 2">4129</strain>
    </source>
</reference>
<dbReference type="Proteomes" id="UP001269081">
    <property type="component" value="Unassembled WGS sequence"/>
</dbReference>
<comment type="caution">
    <text evidence="1">The sequence shown here is derived from an EMBL/GenBank/DDBJ whole genome shotgun (WGS) entry which is preliminary data.</text>
</comment>
<gene>
    <name evidence="1" type="ORF">J2W48_002931</name>
</gene>
<proteinExistence type="predicted"/>
<dbReference type="RefSeq" id="WP_310282323.1">
    <property type="nucleotide sequence ID" value="NZ_JAVDWQ010000009.1"/>
</dbReference>
<protein>
    <recommendedName>
        <fullName evidence="3">Toxin-antitoxin system YwqK family antitoxin</fullName>
    </recommendedName>
</protein>
<accession>A0ABU1Y9R3</accession>
<evidence type="ECO:0000313" key="1">
    <source>
        <dbReference type="EMBL" id="MDR7210980.1"/>
    </source>
</evidence>
<name>A0ABU1Y9R3_9FLAO</name>
<keyword evidence="2" id="KW-1185">Reference proteome</keyword>
<dbReference type="EMBL" id="JAVDWQ010000009">
    <property type="protein sequence ID" value="MDR7210980.1"/>
    <property type="molecule type" value="Genomic_DNA"/>
</dbReference>
<organism evidence="1 2">
    <name type="scientific">Flavobacterium piscis</name>
    <dbReference type="NCBI Taxonomy" id="1114874"/>
    <lineage>
        <taxon>Bacteria</taxon>
        <taxon>Pseudomonadati</taxon>
        <taxon>Bacteroidota</taxon>
        <taxon>Flavobacteriia</taxon>
        <taxon>Flavobacteriales</taxon>
        <taxon>Flavobacteriaceae</taxon>
        <taxon>Flavobacterium</taxon>
    </lineage>
</organism>
<evidence type="ECO:0000313" key="2">
    <source>
        <dbReference type="Proteomes" id="UP001269081"/>
    </source>
</evidence>